<gene>
    <name evidence="3" type="ORF">HMPREF0402_00976</name>
</gene>
<dbReference type="InterPro" id="IPR036237">
    <property type="entry name" value="Xyl_isomerase-like_sf"/>
</dbReference>
<evidence type="ECO:0000259" key="2">
    <source>
        <dbReference type="Pfam" id="PF01261"/>
    </source>
</evidence>
<dbReference type="Proteomes" id="UP000003233">
    <property type="component" value="Unassembled WGS sequence"/>
</dbReference>
<dbReference type="RefSeq" id="WP_008696404.1">
    <property type="nucleotide sequence ID" value="NZ_KE161007.1"/>
</dbReference>
<dbReference type="AlphaFoldDB" id="H1PRD3"/>
<comment type="caution">
    <text evidence="3">The sequence shown here is derived from an EMBL/GenBank/DDBJ whole genome shotgun (WGS) entry which is preliminary data.</text>
</comment>
<reference evidence="3 4" key="1">
    <citation type="submission" date="2012-07" db="EMBL/GenBank/DDBJ databases">
        <title>The Genome Sequence of Fusobacterium ulcerans 12_1B.</title>
        <authorList>
            <consortium name="The Broad Institute Genome Sequencing Platform"/>
            <person name="Earl A."/>
            <person name="Ward D."/>
            <person name="Feldgarden M."/>
            <person name="Gevers D."/>
            <person name="Strauss J."/>
            <person name="Ambrose C.E."/>
            <person name="Allen-Vercoe E."/>
            <person name="Walker B."/>
            <person name="Young S.K."/>
            <person name="Zeng Q."/>
            <person name="Gargeya S."/>
            <person name="Fitzgerald M."/>
            <person name="Haas B."/>
            <person name="Abouelleil A."/>
            <person name="Alvarado L."/>
            <person name="Arachchi H.M."/>
            <person name="Berlin A.M."/>
            <person name="Chapman S.B."/>
            <person name="Goldberg J."/>
            <person name="Griggs A."/>
            <person name="Gujja S."/>
            <person name="Hansen M."/>
            <person name="Howarth C."/>
            <person name="Imamovic A."/>
            <person name="Larimer J."/>
            <person name="McCowen C."/>
            <person name="Montmayeur A."/>
            <person name="Murphy C."/>
            <person name="Neiman D."/>
            <person name="Pearson M."/>
            <person name="Priest M."/>
            <person name="Roberts A."/>
            <person name="Saif S."/>
            <person name="Shea T."/>
            <person name="Sisk P."/>
            <person name="Sykes S."/>
            <person name="Wortman J."/>
            <person name="Nusbaum C."/>
            <person name="Birren B."/>
        </authorList>
    </citation>
    <scope>NUCLEOTIDE SEQUENCE [LARGE SCALE GENOMIC DNA]</scope>
    <source>
        <strain evidence="3 4">12_1B</strain>
    </source>
</reference>
<keyword evidence="4" id="KW-1185">Reference proteome</keyword>
<name>H1PRD3_9FUSO</name>
<sequence>MYKLLNRTDFFNSDEIEKDMQYYISKYGFDGFELIKFTDVDNTYLKNYIKGYHMRFFPSWLELYNEDLNALYEEVKDKKYFKSLCGGENSKEELIEYYKKELETAKKLEVEYVVLHACNSKVTESMTYDFKYSDEEVLENVVSLINDLFDNEEYTFKLLLENLWWPGLKLTNKKEVEYILNNVKYKNIGFMLDTGHMINNNRDIKNSDEAVAYIKQNIENLGEYKNYIFGIHLNYSLSGEYVKQVVKEHKDKELNIEDIMNNIYIHINSIDYHDPFENKGIIDIIESLPIEYLVYEMIAKTKVELENKIERQDKILKKFC</sequence>
<protein>
    <recommendedName>
        <fullName evidence="2">Xylose isomerase-like TIM barrel domain-containing protein</fullName>
    </recommendedName>
</protein>
<dbReference type="SUPFAM" id="SSF51658">
    <property type="entry name" value="Xylose isomerase-like"/>
    <property type="match status" value="1"/>
</dbReference>
<dbReference type="PANTHER" id="PTHR43489">
    <property type="entry name" value="ISOMERASE"/>
    <property type="match status" value="1"/>
</dbReference>
<accession>H1PRD3</accession>
<evidence type="ECO:0000313" key="3">
    <source>
        <dbReference type="EMBL" id="EHO82946.1"/>
    </source>
</evidence>
<dbReference type="Gene3D" id="3.20.20.150">
    <property type="entry name" value="Divalent-metal-dependent TIM barrel enzymes"/>
    <property type="match status" value="1"/>
</dbReference>
<dbReference type="GO" id="GO:0016853">
    <property type="term" value="F:isomerase activity"/>
    <property type="evidence" value="ECO:0007669"/>
    <property type="project" value="UniProtKB-KW"/>
</dbReference>
<dbReference type="EMBL" id="AGWJ02000002">
    <property type="protein sequence ID" value="EHO82946.1"/>
    <property type="molecule type" value="Genomic_DNA"/>
</dbReference>
<evidence type="ECO:0000313" key="4">
    <source>
        <dbReference type="Proteomes" id="UP000003233"/>
    </source>
</evidence>
<dbReference type="InterPro" id="IPR013022">
    <property type="entry name" value="Xyl_isomerase-like_TIM-brl"/>
</dbReference>
<dbReference type="BioCyc" id="FSP457404-HMP:GTSQ-978-MONOMER"/>
<dbReference type="HOGENOM" id="CLU_046677_0_0_0"/>
<dbReference type="Pfam" id="PF01261">
    <property type="entry name" value="AP_endonuc_2"/>
    <property type="match status" value="1"/>
</dbReference>
<evidence type="ECO:0000256" key="1">
    <source>
        <dbReference type="ARBA" id="ARBA00023235"/>
    </source>
</evidence>
<keyword evidence="1" id="KW-0413">Isomerase</keyword>
<feature type="domain" description="Xylose isomerase-like TIM barrel" evidence="2">
    <location>
        <begin position="24"/>
        <end position="237"/>
    </location>
</feature>
<dbReference type="PATRIC" id="fig|457404.5.peg.297"/>
<organism evidence="3 4">
    <name type="scientific">Fusobacterium ulcerans 12-1B</name>
    <dbReference type="NCBI Taxonomy" id="457404"/>
    <lineage>
        <taxon>Bacteria</taxon>
        <taxon>Fusobacteriati</taxon>
        <taxon>Fusobacteriota</taxon>
        <taxon>Fusobacteriia</taxon>
        <taxon>Fusobacteriales</taxon>
        <taxon>Fusobacteriaceae</taxon>
        <taxon>Fusobacterium</taxon>
    </lineage>
</organism>
<dbReference type="InterPro" id="IPR050417">
    <property type="entry name" value="Sugar_Epim/Isomerase"/>
</dbReference>
<dbReference type="PANTHER" id="PTHR43489:SF7">
    <property type="entry name" value="3-DEHYDRO-D-GULOSIDE 4-EPIMERASE-RELATED"/>
    <property type="match status" value="1"/>
</dbReference>
<proteinExistence type="predicted"/>